<reference evidence="9" key="3">
    <citation type="submission" date="2021-02" db="EMBL/GenBank/DDBJ databases">
        <title>Infant gut strain persistence is associated with maternal origin, phylogeny, and functional potential including surface adhesion and iron acquisition.</title>
        <authorList>
            <person name="Lou Y.C."/>
        </authorList>
    </citation>
    <scope>NUCLEOTIDE SEQUENCE</scope>
    <source>
        <strain evidence="9">L3_128_245G1_dasL3_128_245G1_concoct_49</strain>
    </source>
</reference>
<dbReference type="PROSITE" id="PS00680">
    <property type="entry name" value="MAP_1"/>
    <property type="match status" value="1"/>
</dbReference>
<dbReference type="SUPFAM" id="SSF55920">
    <property type="entry name" value="Creatinase/aminopeptidase"/>
    <property type="match status" value="1"/>
</dbReference>
<reference evidence="11 13" key="2">
    <citation type="submission" date="2019-10" db="EMBL/GenBank/DDBJ databases">
        <authorList>
            <person name="Wolf R A."/>
        </authorList>
    </citation>
    <scope>NUCLEOTIDE SEQUENCE [LARGE SCALE GENOMIC DNA]</scope>
    <source>
        <strain evidence="11">Collinsella_intestinalis_DSM_13632</strain>
    </source>
</reference>
<dbReference type="Proteomes" id="UP000405524">
    <property type="component" value="Unassembled WGS sequence"/>
</dbReference>
<dbReference type="OrthoDB" id="9802055at2"/>
<feature type="binding site" evidence="6">
    <location>
        <position position="176"/>
    </location>
    <ligand>
        <name>substrate</name>
    </ligand>
</feature>
<name>A0A414NFV4_9ACTN</name>
<dbReference type="Gene3D" id="3.90.230.10">
    <property type="entry name" value="Creatinase/methionine aminopeptidase superfamily"/>
    <property type="match status" value="1"/>
</dbReference>
<keyword evidence="2 6" id="KW-0031">Aminopeptidase</keyword>
<dbReference type="Proteomes" id="UP000283983">
    <property type="component" value="Unassembled WGS sequence"/>
</dbReference>
<evidence type="ECO:0000313" key="11">
    <source>
        <dbReference type="EMBL" id="VWL90586.1"/>
    </source>
</evidence>
<dbReference type="InterPro" id="IPR000994">
    <property type="entry name" value="Pept_M24"/>
</dbReference>
<dbReference type="GeneID" id="77465055"/>
<dbReference type="GO" id="GO:0046872">
    <property type="term" value="F:metal ion binding"/>
    <property type="evidence" value="ECO:0007669"/>
    <property type="project" value="UniProtKB-UniRule"/>
</dbReference>
<comment type="similarity">
    <text evidence="6">Belongs to the peptidase M24A family. Methionine aminopeptidase type 1 subfamily.</text>
</comment>
<dbReference type="GO" id="GO:0004239">
    <property type="term" value="F:initiator methionyl aminopeptidase activity"/>
    <property type="evidence" value="ECO:0007669"/>
    <property type="project" value="UniProtKB-UniRule"/>
</dbReference>
<protein>
    <recommendedName>
        <fullName evidence="6 7">Methionine aminopeptidase</fullName>
        <shortName evidence="6">MAP</shortName>
        <shortName evidence="6">MetAP</shortName>
        <ecNumber evidence="6 7">3.4.11.18</ecNumber>
    </recommendedName>
    <alternativeName>
        <fullName evidence="6">Peptidase M</fullName>
    </alternativeName>
</protein>
<feature type="binding site" evidence="6">
    <location>
        <position position="106"/>
    </location>
    <ligand>
        <name>a divalent metal cation</name>
        <dbReference type="ChEBI" id="CHEBI:60240"/>
        <label>1</label>
    </ligand>
</feature>
<dbReference type="PANTHER" id="PTHR43330:SF27">
    <property type="entry name" value="METHIONINE AMINOPEPTIDASE"/>
    <property type="match status" value="1"/>
</dbReference>
<dbReference type="GO" id="GO:0070006">
    <property type="term" value="F:metalloaminopeptidase activity"/>
    <property type="evidence" value="ECO:0007669"/>
    <property type="project" value="UniProtKB-UniRule"/>
</dbReference>
<evidence type="ECO:0000313" key="13">
    <source>
        <dbReference type="Proteomes" id="UP000405524"/>
    </source>
</evidence>
<dbReference type="InterPro" id="IPR001714">
    <property type="entry name" value="Pept_M24_MAP"/>
</dbReference>
<keyword evidence="3 6" id="KW-0645">Protease</keyword>
<dbReference type="AlphaFoldDB" id="A0A414NFV4"/>
<dbReference type="InterPro" id="IPR036005">
    <property type="entry name" value="Creatinase/aminopeptidase-like"/>
</dbReference>
<feature type="binding site" evidence="6">
    <location>
        <position position="77"/>
    </location>
    <ligand>
        <name>substrate</name>
    </ligand>
</feature>
<dbReference type="EMBL" id="QSLJ01000001">
    <property type="protein sequence ID" value="RHF38531.1"/>
    <property type="molecule type" value="Genomic_DNA"/>
</dbReference>
<dbReference type="Proteomes" id="UP000738879">
    <property type="component" value="Unassembled WGS sequence"/>
</dbReference>
<dbReference type="FunCoup" id="A0A414NFV4">
    <property type="interactions" value="30"/>
</dbReference>
<sequence length="262" mass="27533">MIKFKSAAEIEQMKKAGALSKMALRHVGAMIRPGVSTFELDQLAEQIIRMHGGTPAFKGYGGFPGSICASLNDAVVHGIPNPDVILRDGDVISIDTGAIVDGWVGDNAWTFYVGTPSVEVKGLCECTLDCLKAAIEQAVPGNHIGDIGHAVQSLAEANGYGVLRDYVGHGIGRAMHEDPNVPNYGKKGRGVKLEAGMVIAIEPMITLGSNRVHTGADGWLVSTNDGLPAAHYENTVAITEDGPVILTQDAKGPWCSMSGGVM</sequence>
<evidence type="ECO:0000256" key="2">
    <source>
        <dbReference type="ARBA" id="ARBA00022438"/>
    </source>
</evidence>
<dbReference type="RefSeq" id="WP_118102730.1">
    <property type="nucleotide sequence ID" value="NZ_CABJEU010000001.1"/>
</dbReference>
<dbReference type="GO" id="GO:0005829">
    <property type="term" value="C:cytosol"/>
    <property type="evidence" value="ECO:0007669"/>
    <property type="project" value="TreeGrafter"/>
</dbReference>
<evidence type="ECO:0000256" key="7">
    <source>
        <dbReference type="RuleBase" id="RU003653"/>
    </source>
</evidence>
<dbReference type="HAMAP" id="MF_01974">
    <property type="entry name" value="MetAP_1"/>
    <property type="match status" value="1"/>
</dbReference>
<dbReference type="Pfam" id="PF00557">
    <property type="entry name" value="Peptidase_M24"/>
    <property type="match status" value="1"/>
</dbReference>
<feature type="binding site" evidence="6">
    <location>
        <position position="169"/>
    </location>
    <ligand>
        <name>a divalent metal cation</name>
        <dbReference type="ChEBI" id="CHEBI:60240"/>
        <label>2</label>
        <note>catalytic</note>
    </ligand>
</feature>
<dbReference type="EMBL" id="CABWIC010000007">
    <property type="protein sequence ID" value="VWL90586.1"/>
    <property type="molecule type" value="Genomic_DNA"/>
</dbReference>
<dbReference type="CDD" id="cd01086">
    <property type="entry name" value="MetAP1"/>
    <property type="match status" value="1"/>
</dbReference>
<comment type="cofactor">
    <cofactor evidence="6">
        <name>Co(2+)</name>
        <dbReference type="ChEBI" id="CHEBI:48828"/>
    </cofactor>
    <cofactor evidence="6">
        <name>Zn(2+)</name>
        <dbReference type="ChEBI" id="CHEBI:29105"/>
    </cofactor>
    <cofactor evidence="6">
        <name>Mn(2+)</name>
        <dbReference type="ChEBI" id="CHEBI:29035"/>
    </cofactor>
    <cofactor evidence="6">
        <name>Fe(2+)</name>
        <dbReference type="ChEBI" id="CHEBI:29033"/>
    </cofactor>
    <text evidence="6">Binds 2 divalent metal cations per subunit. Has a high-affinity and a low affinity metal-binding site. The true nature of the physiological cofactor is under debate. The enzyme is active with cobalt, zinc, manganese or divalent iron ions. Most likely, methionine aminopeptidases function as mononuclear Fe(2+)-metalloproteases under physiological conditions, and the catalytically relevant metal-binding site has been assigned to the histidine-containing high-affinity site.</text>
</comment>
<keyword evidence="5 6" id="KW-0378">Hydrolase</keyword>
<evidence type="ECO:0000256" key="6">
    <source>
        <dbReference type="HAMAP-Rule" id="MF_01974"/>
    </source>
</evidence>
<keyword evidence="12" id="KW-1185">Reference proteome</keyword>
<dbReference type="GO" id="GO:0006508">
    <property type="term" value="P:proteolysis"/>
    <property type="evidence" value="ECO:0007669"/>
    <property type="project" value="UniProtKB-KW"/>
</dbReference>
<evidence type="ECO:0000313" key="10">
    <source>
        <dbReference type="EMBL" id="RHF38531.1"/>
    </source>
</evidence>
<dbReference type="InterPro" id="IPR002467">
    <property type="entry name" value="Pept_M24A_MAP1"/>
</dbReference>
<dbReference type="PANTHER" id="PTHR43330">
    <property type="entry name" value="METHIONINE AMINOPEPTIDASE"/>
    <property type="match status" value="1"/>
</dbReference>
<evidence type="ECO:0000256" key="3">
    <source>
        <dbReference type="ARBA" id="ARBA00022670"/>
    </source>
</evidence>
<evidence type="ECO:0000256" key="4">
    <source>
        <dbReference type="ARBA" id="ARBA00022723"/>
    </source>
</evidence>
<feature type="binding site" evidence="6">
    <location>
        <position position="202"/>
    </location>
    <ligand>
        <name>a divalent metal cation</name>
        <dbReference type="ChEBI" id="CHEBI:60240"/>
        <label>2</label>
        <note>catalytic</note>
    </ligand>
</feature>
<feature type="domain" description="Peptidase M24" evidence="8">
    <location>
        <begin position="11"/>
        <end position="240"/>
    </location>
</feature>
<dbReference type="PRINTS" id="PR00599">
    <property type="entry name" value="MAPEPTIDASE"/>
</dbReference>
<gene>
    <name evidence="6 10" type="primary">map</name>
    <name evidence="10" type="ORF">DW682_02155</name>
    <name evidence="11" type="ORF">JKKLCJKK_00061</name>
    <name evidence="9" type="ORF">KHY67_04850</name>
</gene>
<evidence type="ECO:0000256" key="5">
    <source>
        <dbReference type="ARBA" id="ARBA00022801"/>
    </source>
</evidence>
<feature type="binding site" evidence="6">
    <location>
        <position position="106"/>
    </location>
    <ligand>
        <name>a divalent metal cation</name>
        <dbReference type="ChEBI" id="CHEBI:60240"/>
        <label>2</label>
        <note>catalytic</note>
    </ligand>
</feature>
<comment type="catalytic activity">
    <reaction evidence="6 7">
        <text>Release of N-terminal amino acids, preferentially methionine, from peptides and arylamides.</text>
        <dbReference type="EC" id="3.4.11.18"/>
    </reaction>
</comment>
<proteinExistence type="inferred from homology"/>
<evidence type="ECO:0000259" key="8">
    <source>
        <dbReference type="Pfam" id="PF00557"/>
    </source>
</evidence>
<dbReference type="EC" id="3.4.11.18" evidence="6 7"/>
<comment type="function">
    <text evidence="1 6">Removes the N-terminal methionine from nascent proteins. The N-terminal methionine is often cleaved when the second residue in the primary sequence is small and uncharged (Met-Ala-, Cys, Gly, Pro, Ser, Thr, or Val). Requires deformylation of the N(alpha)-formylated initiator methionine before it can be hydrolyzed.</text>
</comment>
<keyword evidence="4 6" id="KW-0479">Metal-binding</keyword>
<feature type="binding site" evidence="6">
    <location>
        <position position="95"/>
    </location>
    <ligand>
        <name>a divalent metal cation</name>
        <dbReference type="ChEBI" id="CHEBI:60240"/>
        <label>1</label>
    </ligand>
</feature>
<evidence type="ECO:0000313" key="12">
    <source>
        <dbReference type="Proteomes" id="UP000283983"/>
    </source>
</evidence>
<evidence type="ECO:0000256" key="1">
    <source>
        <dbReference type="ARBA" id="ARBA00002521"/>
    </source>
</evidence>
<organism evidence="10 12">
    <name type="scientific">Collinsella intestinalis</name>
    <dbReference type="NCBI Taxonomy" id="147207"/>
    <lineage>
        <taxon>Bacteria</taxon>
        <taxon>Bacillati</taxon>
        <taxon>Actinomycetota</taxon>
        <taxon>Coriobacteriia</taxon>
        <taxon>Coriobacteriales</taxon>
        <taxon>Coriobacteriaceae</taxon>
        <taxon>Collinsella</taxon>
    </lineage>
</organism>
<accession>A0A414NFV4</accession>
<feature type="binding site" evidence="6">
    <location>
        <position position="233"/>
    </location>
    <ligand>
        <name>a divalent metal cation</name>
        <dbReference type="ChEBI" id="CHEBI:60240"/>
        <label>1</label>
    </ligand>
</feature>
<dbReference type="NCBIfam" id="TIGR00500">
    <property type="entry name" value="met_pdase_I"/>
    <property type="match status" value="1"/>
</dbReference>
<dbReference type="InParanoid" id="A0A414NFV4"/>
<evidence type="ECO:0000313" key="9">
    <source>
        <dbReference type="EMBL" id="MBS5147013.1"/>
    </source>
</evidence>
<comment type="subunit">
    <text evidence="6">Monomer.</text>
</comment>
<dbReference type="EMBL" id="JAGZJA010000005">
    <property type="protein sequence ID" value="MBS5147013.1"/>
    <property type="molecule type" value="Genomic_DNA"/>
</dbReference>
<feature type="binding site" evidence="6">
    <location>
        <position position="233"/>
    </location>
    <ligand>
        <name>a divalent metal cation</name>
        <dbReference type="ChEBI" id="CHEBI:60240"/>
        <label>2</label>
        <note>catalytic</note>
    </ligand>
</feature>
<reference evidence="10 12" key="1">
    <citation type="submission" date="2018-08" db="EMBL/GenBank/DDBJ databases">
        <title>A genome reference for cultivated species of the human gut microbiota.</title>
        <authorList>
            <person name="Zou Y."/>
            <person name="Xue W."/>
            <person name="Luo G."/>
        </authorList>
    </citation>
    <scope>NUCLEOTIDE SEQUENCE [LARGE SCALE GENOMIC DNA]</scope>
    <source>
        <strain evidence="10 12">AM25-33</strain>
    </source>
</reference>